<evidence type="ECO:0000256" key="5">
    <source>
        <dbReference type="SAM" id="Phobius"/>
    </source>
</evidence>
<feature type="transmembrane region" description="Helical" evidence="5">
    <location>
        <begin position="90"/>
        <end position="114"/>
    </location>
</feature>
<evidence type="ECO:0000313" key="7">
    <source>
        <dbReference type="Proteomes" id="UP000799770"/>
    </source>
</evidence>
<gene>
    <name evidence="6" type="ORF">BDV96DRAFT_503913</name>
</gene>
<dbReference type="PANTHER" id="PTHR31465">
    <property type="entry name" value="PROTEIN RTA1-RELATED"/>
    <property type="match status" value="1"/>
</dbReference>
<protein>
    <submittedName>
        <fullName evidence="6">RTA1 like protein-domain-containing protein</fullName>
    </submittedName>
</protein>
<evidence type="ECO:0000256" key="2">
    <source>
        <dbReference type="ARBA" id="ARBA00022692"/>
    </source>
</evidence>
<proteinExistence type="predicted"/>
<reference evidence="6" key="1">
    <citation type="journal article" date="2020" name="Stud. Mycol.">
        <title>101 Dothideomycetes genomes: a test case for predicting lifestyles and emergence of pathogens.</title>
        <authorList>
            <person name="Haridas S."/>
            <person name="Albert R."/>
            <person name="Binder M."/>
            <person name="Bloem J."/>
            <person name="Labutti K."/>
            <person name="Salamov A."/>
            <person name="Andreopoulos B."/>
            <person name="Baker S."/>
            <person name="Barry K."/>
            <person name="Bills G."/>
            <person name="Bluhm B."/>
            <person name="Cannon C."/>
            <person name="Castanera R."/>
            <person name="Culley D."/>
            <person name="Daum C."/>
            <person name="Ezra D."/>
            <person name="Gonzalez J."/>
            <person name="Henrissat B."/>
            <person name="Kuo A."/>
            <person name="Liang C."/>
            <person name="Lipzen A."/>
            <person name="Lutzoni F."/>
            <person name="Magnuson J."/>
            <person name="Mondo S."/>
            <person name="Nolan M."/>
            <person name="Ohm R."/>
            <person name="Pangilinan J."/>
            <person name="Park H.-J."/>
            <person name="Ramirez L."/>
            <person name="Alfaro M."/>
            <person name="Sun H."/>
            <person name="Tritt A."/>
            <person name="Yoshinaga Y."/>
            <person name="Zwiers L.-H."/>
            <person name="Turgeon B."/>
            <person name="Goodwin S."/>
            <person name="Spatafora J."/>
            <person name="Crous P."/>
            <person name="Grigoriev I."/>
        </authorList>
    </citation>
    <scope>NUCLEOTIDE SEQUENCE</scope>
    <source>
        <strain evidence="6">CBS 627.86</strain>
    </source>
</reference>
<name>A0A6A5YP32_9PLEO</name>
<dbReference type="AlphaFoldDB" id="A0A6A5YP32"/>
<keyword evidence="4 5" id="KW-0472">Membrane</keyword>
<dbReference type="OrthoDB" id="3358017at2759"/>
<accession>A0A6A5YP32</accession>
<evidence type="ECO:0000313" key="6">
    <source>
        <dbReference type="EMBL" id="KAF2108842.1"/>
    </source>
</evidence>
<dbReference type="Proteomes" id="UP000799770">
    <property type="component" value="Unassembled WGS sequence"/>
</dbReference>
<evidence type="ECO:0000256" key="3">
    <source>
        <dbReference type="ARBA" id="ARBA00022989"/>
    </source>
</evidence>
<dbReference type="PANTHER" id="PTHR31465:SF1">
    <property type="entry name" value="PROTEIN RTA1-RELATED"/>
    <property type="match status" value="1"/>
</dbReference>
<feature type="transmembrane region" description="Helical" evidence="5">
    <location>
        <begin position="163"/>
        <end position="187"/>
    </location>
</feature>
<dbReference type="EMBL" id="ML977345">
    <property type="protein sequence ID" value="KAF2108842.1"/>
    <property type="molecule type" value="Genomic_DNA"/>
</dbReference>
<feature type="transmembrane region" description="Helical" evidence="5">
    <location>
        <begin position="273"/>
        <end position="293"/>
    </location>
</feature>
<dbReference type="GO" id="GO:0016020">
    <property type="term" value="C:membrane"/>
    <property type="evidence" value="ECO:0007669"/>
    <property type="project" value="UniProtKB-SubCell"/>
</dbReference>
<dbReference type="InterPro" id="IPR007568">
    <property type="entry name" value="RTA1"/>
</dbReference>
<dbReference type="Pfam" id="PF04479">
    <property type="entry name" value="RTA1"/>
    <property type="match status" value="1"/>
</dbReference>
<evidence type="ECO:0000256" key="4">
    <source>
        <dbReference type="ARBA" id="ARBA00023136"/>
    </source>
</evidence>
<comment type="subcellular location">
    <subcellularLocation>
        <location evidence="1">Membrane</location>
        <topology evidence="1">Multi-pass membrane protein</topology>
    </subcellularLocation>
</comment>
<organism evidence="6 7">
    <name type="scientific">Lophiotrema nucula</name>
    <dbReference type="NCBI Taxonomy" id="690887"/>
    <lineage>
        <taxon>Eukaryota</taxon>
        <taxon>Fungi</taxon>
        <taxon>Dikarya</taxon>
        <taxon>Ascomycota</taxon>
        <taxon>Pezizomycotina</taxon>
        <taxon>Dothideomycetes</taxon>
        <taxon>Pleosporomycetidae</taxon>
        <taxon>Pleosporales</taxon>
        <taxon>Lophiotremataceae</taxon>
        <taxon>Lophiotrema</taxon>
    </lineage>
</organism>
<feature type="transmembrane region" description="Helical" evidence="5">
    <location>
        <begin position="126"/>
        <end position="151"/>
    </location>
</feature>
<feature type="transmembrane region" description="Helical" evidence="5">
    <location>
        <begin position="240"/>
        <end position="261"/>
    </location>
</feature>
<keyword evidence="7" id="KW-1185">Reference proteome</keyword>
<feature type="transmembrane region" description="Helical" evidence="5">
    <location>
        <begin position="52"/>
        <end position="70"/>
    </location>
</feature>
<sequence>MGPSADYHPSLDDPDAWVPYRYIPSKAAAIVFVVAFCLTTFFHVFQLIKKRTWYFIPLVIGGFFEIIGFIGRVLSNSDVWALGPFVMQSLLLLVAPALFAASIYIILGRIILLVDGEKYSLIRQKWLTKAFVAGDVFSFCIQGGGGGIQAIGTLSAMHTGEKLIIAGLFIQLFWFGFFILVAGVFHFRLTRNDPSKLPTSFALGRSRNTSIRRLTGSSMAPMSPSNSLSIDELPWRRHIYALYIASVLIMVRSVFRVIEYLMGNNGYLLKHEVFLYIFDATLMFFVMALFNWIHPSQVTDSYKMRLAHEVELGAHQTREQYLGAKVDERA</sequence>
<feature type="transmembrane region" description="Helical" evidence="5">
    <location>
        <begin position="27"/>
        <end position="45"/>
    </location>
</feature>
<keyword evidence="3 5" id="KW-1133">Transmembrane helix</keyword>
<evidence type="ECO:0000256" key="1">
    <source>
        <dbReference type="ARBA" id="ARBA00004141"/>
    </source>
</evidence>
<keyword evidence="2 5" id="KW-0812">Transmembrane</keyword>